<proteinExistence type="predicted"/>
<keyword evidence="6" id="KW-1185">Reference proteome</keyword>
<accession>H2ZDQ2</accession>
<evidence type="ECO:0000259" key="3">
    <source>
        <dbReference type="PROSITE" id="PS00022"/>
    </source>
</evidence>
<dbReference type="PROSITE" id="PS01186">
    <property type="entry name" value="EGF_2"/>
    <property type="match status" value="1"/>
</dbReference>
<dbReference type="HOGENOM" id="CLU_1690705_0_0_1"/>
<feature type="transmembrane region" description="Helical" evidence="2">
    <location>
        <begin position="41"/>
        <end position="65"/>
    </location>
</feature>
<keyword evidence="2" id="KW-0812">Transmembrane</keyword>
<reference evidence="5" key="3">
    <citation type="submission" date="2025-09" db="UniProtKB">
        <authorList>
            <consortium name="Ensembl"/>
        </authorList>
    </citation>
    <scope>IDENTIFICATION</scope>
</reference>
<keyword evidence="2" id="KW-1133">Transmembrane helix</keyword>
<dbReference type="PROSITE" id="PS00022">
    <property type="entry name" value="EGF_1"/>
    <property type="match status" value="1"/>
</dbReference>
<evidence type="ECO:0000313" key="5">
    <source>
        <dbReference type="Ensembl" id="ENSCSAVP00000015718.1"/>
    </source>
</evidence>
<reference evidence="5" key="2">
    <citation type="submission" date="2025-08" db="UniProtKB">
        <authorList>
            <consortium name="Ensembl"/>
        </authorList>
    </citation>
    <scope>IDENTIFICATION</scope>
</reference>
<organism evidence="5 6">
    <name type="scientific">Ciona savignyi</name>
    <name type="common">Pacific transparent sea squirt</name>
    <dbReference type="NCBI Taxonomy" id="51511"/>
    <lineage>
        <taxon>Eukaryota</taxon>
        <taxon>Metazoa</taxon>
        <taxon>Chordata</taxon>
        <taxon>Tunicata</taxon>
        <taxon>Ascidiacea</taxon>
        <taxon>Phlebobranchia</taxon>
        <taxon>Cionidae</taxon>
        <taxon>Ciona</taxon>
    </lineage>
</organism>
<dbReference type="AlphaFoldDB" id="H2ZDQ2"/>
<name>H2ZDQ2_CIOSA</name>
<sequence length="156" mass="17198">ETCNADSECNGPFGKCVVTPVSPGYCQCIWGFSGTYCKSPWLFVFVIVGGSLLLIAVALVIFLCVSSSKKGKKVKSKVSKHAENGTLHENPFYDSKGNMPESTENILNTFNYKFNGNMRATVPSNLNTDDDNYKRRSHAPSERAGLKCKRQQKLCS</sequence>
<dbReference type="InParanoid" id="H2ZDQ2"/>
<feature type="domain" description="EGF-like" evidence="3 4">
    <location>
        <begin position="26"/>
        <end position="37"/>
    </location>
</feature>
<feature type="region of interest" description="Disordered" evidence="1">
    <location>
        <begin position="125"/>
        <end position="144"/>
    </location>
</feature>
<protein>
    <recommendedName>
        <fullName evidence="3 4">EGF-like domain-containing protein</fullName>
    </recommendedName>
</protein>
<reference evidence="6" key="1">
    <citation type="submission" date="2003-08" db="EMBL/GenBank/DDBJ databases">
        <authorList>
            <person name="Birren B."/>
            <person name="Nusbaum C."/>
            <person name="Abebe A."/>
            <person name="Abouelleil A."/>
            <person name="Adekoya E."/>
            <person name="Ait-zahra M."/>
            <person name="Allen N."/>
            <person name="Allen T."/>
            <person name="An P."/>
            <person name="Anderson M."/>
            <person name="Anderson S."/>
            <person name="Arachchi H."/>
            <person name="Armbruster J."/>
            <person name="Bachantsang P."/>
            <person name="Baldwin J."/>
            <person name="Barry A."/>
            <person name="Bayul T."/>
            <person name="Blitshsteyn B."/>
            <person name="Bloom T."/>
            <person name="Blye J."/>
            <person name="Boguslavskiy L."/>
            <person name="Borowsky M."/>
            <person name="Boukhgalter B."/>
            <person name="Brunache A."/>
            <person name="Butler J."/>
            <person name="Calixte N."/>
            <person name="Calvo S."/>
            <person name="Camarata J."/>
            <person name="Campo K."/>
            <person name="Chang J."/>
            <person name="Cheshatsang Y."/>
            <person name="Citroen M."/>
            <person name="Collymore A."/>
            <person name="Considine T."/>
            <person name="Cook A."/>
            <person name="Cooke P."/>
            <person name="Corum B."/>
            <person name="Cuomo C."/>
            <person name="David R."/>
            <person name="Dawoe T."/>
            <person name="Degray S."/>
            <person name="Dodge S."/>
            <person name="Dooley K."/>
            <person name="Dorje P."/>
            <person name="Dorjee K."/>
            <person name="Dorris L."/>
            <person name="Duffey N."/>
            <person name="Dupes A."/>
            <person name="Elkins T."/>
            <person name="Engels R."/>
            <person name="Erickson J."/>
            <person name="Farina A."/>
            <person name="Faro S."/>
            <person name="Ferreira P."/>
            <person name="Fischer H."/>
            <person name="Fitzgerald M."/>
            <person name="Foley K."/>
            <person name="Gage D."/>
            <person name="Galagan J."/>
            <person name="Gearin G."/>
            <person name="Gnerre S."/>
            <person name="Gnirke A."/>
            <person name="Goyette A."/>
            <person name="Graham J."/>
            <person name="Grandbois E."/>
            <person name="Gyaltsen K."/>
            <person name="Hafez N."/>
            <person name="Hagopian D."/>
            <person name="Hagos B."/>
            <person name="Hall J."/>
            <person name="Hatcher B."/>
            <person name="Heller A."/>
            <person name="Higgins H."/>
            <person name="Honan T."/>
            <person name="Horn A."/>
            <person name="Houde N."/>
            <person name="Hughes L."/>
            <person name="Hulme W."/>
            <person name="Husby E."/>
            <person name="Iliev I."/>
            <person name="Jaffe D."/>
            <person name="Jones C."/>
            <person name="Kamal M."/>
            <person name="Kamat A."/>
            <person name="Kamvysselis M."/>
            <person name="Karlsson E."/>
            <person name="Kells C."/>
            <person name="Kieu A."/>
            <person name="Kisner P."/>
            <person name="Kodira C."/>
            <person name="Kulbokas E."/>
            <person name="Labutti K."/>
            <person name="Lama D."/>
            <person name="Landers T."/>
            <person name="Leger J."/>
            <person name="Levine S."/>
            <person name="Lewis D."/>
            <person name="Lewis T."/>
            <person name="Lindblad-toh K."/>
            <person name="Liu X."/>
            <person name="Lokyitsang T."/>
            <person name="Lokyitsang Y."/>
            <person name="Lucien O."/>
            <person name="Lui A."/>
            <person name="Ma L.J."/>
            <person name="Mabbitt R."/>
            <person name="Macdonald J."/>
            <person name="Maclean C."/>
            <person name="Major J."/>
            <person name="Manning J."/>
            <person name="Marabella R."/>
            <person name="Maru K."/>
            <person name="Matthews C."/>
            <person name="Mauceli E."/>
            <person name="Mccarthy M."/>
            <person name="Mcdonough S."/>
            <person name="Mcghee T."/>
            <person name="Meldrim J."/>
            <person name="Meneus L."/>
            <person name="Mesirov J."/>
            <person name="Mihalev A."/>
            <person name="Mihova T."/>
            <person name="Mikkelsen T."/>
            <person name="Mlenga V."/>
            <person name="Moru K."/>
            <person name="Mozes J."/>
            <person name="Mulrain L."/>
            <person name="Munson G."/>
            <person name="Naylor J."/>
            <person name="Newes C."/>
            <person name="Nguyen C."/>
            <person name="Nguyen N."/>
            <person name="Nguyen T."/>
            <person name="Nicol R."/>
            <person name="Nielsen C."/>
            <person name="Nizzari M."/>
            <person name="Norbu C."/>
            <person name="Norbu N."/>
            <person name="O'donnell P."/>
            <person name="Okoawo O."/>
            <person name="O'leary S."/>
            <person name="Omotosho B."/>
            <person name="O'neill K."/>
            <person name="Osman S."/>
            <person name="Parker S."/>
            <person name="Perrin D."/>
            <person name="Phunkhang P."/>
            <person name="Piqani B."/>
            <person name="Purcell S."/>
            <person name="Rachupka T."/>
            <person name="Ramasamy U."/>
            <person name="Rameau R."/>
            <person name="Ray V."/>
            <person name="Raymond C."/>
            <person name="Retta R."/>
            <person name="Richardson S."/>
            <person name="Rise C."/>
            <person name="Rodriguez J."/>
            <person name="Rogers J."/>
            <person name="Rogov P."/>
            <person name="Rutman M."/>
            <person name="Schupbach R."/>
            <person name="Seaman C."/>
            <person name="Settipalli S."/>
            <person name="Sharpe T."/>
            <person name="Sheridan J."/>
            <person name="Sherpa N."/>
            <person name="Shi J."/>
            <person name="Smirnov S."/>
            <person name="Smith C."/>
            <person name="Sougnez C."/>
            <person name="Spencer B."/>
            <person name="Stalker J."/>
            <person name="Stange-thomann N."/>
            <person name="Stavropoulos S."/>
            <person name="Stetson K."/>
            <person name="Stone C."/>
            <person name="Stone S."/>
            <person name="Stubbs M."/>
            <person name="Talamas J."/>
            <person name="Tchuinga P."/>
            <person name="Tenzing P."/>
            <person name="Tesfaye S."/>
            <person name="Theodore J."/>
            <person name="Thoulutsang Y."/>
            <person name="Topham K."/>
            <person name="Towey S."/>
            <person name="Tsamla T."/>
            <person name="Tsomo N."/>
            <person name="Vallee D."/>
            <person name="Vassiliev H."/>
            <person name="Venkataraman V."/>
            <person name="Vinson J."/>
            <person name="Vo A."/>
            <person name="Wade C."/>
            <person name="Wang S."/>
            <person name="Wangchuk T."/>
            <person name="Wangdi T."/>
            <person name="Whittaker C."/>
            <person name="Wilkinson J."/>
            <person name="Wu Y."/>
            <person name="Wyman D."/>
            <person name="Yadav S."/>
            <person name="Yang S."/>
            <person name="Yang X."/>
            <person name="Yeager S."/>
            <person name="Yee E."/>
            <person name="Young G."/>
            <person name="Zainoun J."/>
            <person name="Zembeck L."/>
            <person name="Zimmer A."/>
            <person name="Zody M."/>
            <person name="Lander E."/>
        </authorList>
    </citation>
    <scope>NUCLEOTIDE SEQUENCE [LARGE SCALE GENOMIC DNA]</scope>
</reference>
<dbReference type="Proteomes" id="UP000007875">
    <property type="component" value="Unassembled WGS sequence"/>
</dbReference>
<feature type="compositionally biased region" description="Basic and acidic residues" evidence="1">
    <location>
        <begin position="131"/>
        <end position="144"/>
    </location>
</feature>
<dbReference type="STRING" id="51511.ENSCSAVP00000015718"/>
<dbReference type="InterPro" id="IPR000742">
    <property type="entry name" value="EGF"/>
</dbReference>
<keyword evidence="2" id="KW-0472">Membrane</keyword>
<evidence type="ECO:0000313" key="6">
    <source>
        <dbReference type="Proteomes" id="UP000007875"/>
    </source>
</evidence>
<evidence type="ECO:0000256" key="1">
    <source>
        <dbReference type="SAM" id="MobiDB-lite"/>
    </source>
</evidence>
<dbReference type="Ensembl" id="ENSCSAVT00000015897.1">
    <property type="protein sequence ID" value="ENSCSAVP00000015718.1"/>
    <property type="gene ID" value="ENSCSAVG00000009230.1"/>
</dbReference>
<evidence type="ECO:0000256" key="2">
    <source>
        <dbReference type="SAM" id="Phobius"/>
    </source>
</evidence>
<evidence type="ECO:0000259" key="4">
    <source>
        <dbReference type="PROSITE" id="PS01186"/>
    </source>
</evidence>